<accession>A0ABW3J6C6</accession>
<proteinExistence type="predicted"/>
<organism evidence="4 5">
    <name type="scientific">Flavobacterium myungsuense</name>
    <dbReference type="NCBI Taxonomy" id="651823"/>
    <lineage>
        <taxon>Bacteria</taxon>
        <taxon>Pseudomonadati</taxon>
        <taxon>Bacteroidota</taxon>
        <taxon>Flavobacteriia</taxon>
        <taxon>Flavobacteriales</taxon>
        <taxon>Flavobacteriaceae</taxon>
        <taxon>Flavobacterium</taxon>
    </lineage>
</organism>
<dbReference type="SUPFAM" id="SSF55729">
    <property type="entry name" value="Acyl-CoA N-acyltransferases (Nat)"/>
    <property type="match status" value="1"/>
</dbReference>
<dbReference type="EMBL" id="JBHTIZ010000046">
    <property type="protein sequence ID" value="MFD0985415.1"/>
    <property type="molecule type" value="Genomic_DNA"/>
</dbReference>
<dbReference type="Pfam" id="PF13420">
    <property type="entry name" value="Acetyltransf_4"/>
    <property type="match status" value="1"/>
</dbReference>
<dbReference type="Gene3D" id="3.40.630.30">
    <property type="match status" value="1"/>
</dbReference>
<dbReference type="PROSITE" id="PS51186">
    <property type="entry name" value="GNAT"/>
    <property type="match status" value="1"/>
</dbReference>
<dbReference type="InterPro" id="IPR000182">
    <property type="entry name" value="GNAT_dom"/>
</dbReference>
<evidence type="ECO:0000256" key="2">
    <source>
        <dbReference type="ARBA" id="ARBA00023315"/>
    </source>
</evidence>
<sequence length="166" mass="18883">MNVTIRPATINDLPAILAIVNYAILHTTANYNYDIQTIEIQSQWFFDKEKQNFPVVVAEINGLTIGYGTYGTFREKIGYKYTVEHSVYVSEDYIGKGIGKLLLNELIVLAKSQRYHTMIGAIDANNSGSIAFHKKFGFKECGVVKEAAFKFDKWLDLLFMQLILKE</sequence>
<dbReference type="PANTHER" id="PTHR43072">
    <property type="entry name" value="N-ACETYLTRANSFERASE"/>
    <property type="match status" value="1"/>
</dbReference>
<dbReference type="GO" id="GO:0016746">
    <property type="term" value="F:acyltransferase activity"/>
    <property type="evidence" value="ECO:0007669"/>
    <property type="project" value="UniProtKB-KW"/>
</dbReference>
<dbReference type="CDD" id="cd04301">
    <property type="entry name" value="NAT_SF"/>
    <property type="match status" value="1"/>
</dbReference>
<evidence type="ECO:0000256" key="1">
    <source>
        <dbReference type="ARBA" id="ARBA00022679"/>
    </source>
</evidence>
<evidence type="ECO:0000259" key="3">
    <source>
        <dbReference type="PROSITE" id="PS51186"/>
    </source>
</evidence>
<dbReference type="InterPro" id="IPR016181">
    <property type="entry name" value="Acyl_CoA_acyltransferase"/>
</dbReference>
<keyword evidence="1 4" id="KW-0808">Transferase</keyword>
<feature type="domain" description="N-acetyltransferase" evidence="3">
    <location>
        <begin position="3"/>
        <end position="165"/>
    </location>
</feature>
<comment type="caution">
    <text evidence="4">The sequence shown here is derived from an EMBL/GenBank/DDBJ whole genome shotgun (WGS) entry which is preliminary data.</text>
</comment>
<reference evidence="5" key="1">
    <citation type="journal article" date="2019" name="Int. J. Syst. Evol. Microbiol.">
        <title>The Global Catalogue of Microorganisms (GCM) 10K type strain sequencing project: providing services to taxonomists for standard genome sequencing and annotation.</title>
        <authorList>
            <consortium name="The Broad Institute Genomics Platform"/>
            <consortium name="The Broad Institute Genome Sequencing Center for Infectious Disease"/>
            <person name="Wu L."/>
            <person name="Ma J."/>
        </authorList>
    </citation>
    <scope>NUCLEOTIDE SEQUENCE [LARGE SCALE GENOMIC DNA]</scope>
    <source>
        <strain evidence="5">CECT 7649</strain>
    </source>
</reference>
<dbReference type="EC" id="2.3.-.-" evidence="4"/>
<protein>
    <submittedName>
        <fullName evidence="4">GNAT family N-acetyltransferase</fullName>
        <ecNumber evidence="4">2.3.-.-</ecNumber>
    </submittedName>
</protein>
<evidence type="ECO:0000313" key="4">
    <source>
        <dbReference type="EMBL" id="MFD0985415.1"/>
    </source>
</evidence>
<keyword evidence="2 4" id="KW-0012">Acyltransferase</keyword>
<name>A0ABW3J6C6_9FLAO</name>
<dbReference type="Proteomes" id="UP001597051">
    <property type="component" value="Unassembled WGS sequence"/>
</dbReference>
<keyword evidence="5" id="KW-1185">Reference proteome</keyword>
<gene>
    <name evidence="4" type="ORF">ACFQ0S_13110</name>
</gene>
<dbReference type="PANTHER" id="PTHR43072:SF23">
    <property type="entry name" value="UPF0039 PROTEIN C11D3.02C"/>
    <property type="match status" value="1"/>
</dbReference>
<evidence type="ECO:0000313" key="5">
    <source>
        <dbReference type="Proteomes" id="UP001597051"/>
    </source>
</evidence>
<dbReference type="RefSeq" id="WP_379759285.1">
    <property type="nucleotide sequence ID" value="NZ_JBHSYB010000067.1"/>
</dbReference>